<comment type="similarity">
    <text evidence="1 5">Belongs to the FliD family.</text>
</comment>
<dbReference type="RefSeq" id="WP_184988644.1">
    <property type="nucleotide sequence ID" value="NZ_BOMK01000055.1"/>
</dbReference>
<evidence type="ECO:0000256" key="6">
    <source>
        <dbReference type="SAM" id="MobiDB-lite"/>
    </source>
</evidence>
<comment type="caution">
    <text evidence="9">The sequence shown here is derived from an EMBL/GenBank/DDBJ whole genome shotgun (WGS) entry which is preliminary data.</text>
</comment>
<keyword evidence="10" id="KW-1185">Reference proteome</keyword>
<comment type="function">
    <text evidence="5">Required for morphogenesis and for the elongation of the flagellar filament by facilitating polymerization of the flagellin monomers at the tip of growing filament. Forms a capping structure, which prevents flagellin subunits (transported through the central channel of the flagellum) from leaking out without polymerization at the distal end.</text>
</comment>
<dbReference type="InterPro" id="IPR040026">
    <property type="entry name" value="FliD"/>
</dbReference>
<dbReference type="GO" id="GO:0007155">
    <property type="term" value="P:cell adhesion"/>
    <property type="evidence" value="ECO:0007669"/>
    <property type="project" value="InterPro"/>
</dbReference>
<dbReference type="PANTHER" id="PTHR30288:SF0">
    <property type="entry name" value="FLAGELLAR HOOK-ASSOCIATED PROTEIN 2"/>
    <property type="match status" value="1"/>
</dbReference>
<evidence type="ECO:0000256" key="5">
    <source>
        <dbReference type="RuleBase" id="RU362066"/>
    </source>
</evidence>
<evidence type="ECO:0000259" key="7">
    <source>
        <dbReference type="Pfam" id="PF02465"/>
    </source>
</evidence>
<feature type="domain" description="Flagellar hook-associated protein 2 C-terminal" evidence="8">
    <location>
        <begin position="233"/>
        <end position="490"/>
    </location>
</feature>
<reference evidence="9 10" key="1">
    <citation type="submission" date="2020-08" db="EMBL/GenBank/DDBJ databases">
        <title>Sequencing the genomes of 1000 actinobacteria strains.</title>
        <authorList>
            <person name="Klenk H.-P."/>
        </authorList>
    </citation>
    <scope>NUCLEOTIDE SEQUENCE [LARGE SCALE GENOMIC DNA]</scope>
    <source>
        <strain evidence="9 10">DSM 43149</strain>
    </source>
</reference>
<dbReference type="Pfam" id="PF02465">
    <property type="entry name" value="FliD_N"/>
    <property type="match status" value="1"/>
</dbReference>
<protein>
    <recommendedName>
        <fullName evidence="5">Flagellar hook-associated protein 2</fullName>
        <shortName evidence="5">HAP2</shortName>
    </recommendedName>
    <alternativeName>
        <fullName evidence="5">Flagellar cap protein</fullName>
    </alternativeName>
</protein>
<keyword evidence="5" id="KW-0964">Secreted</keyword>
<comment type="subunit">
    <text evidence="2 5">Homopentamer.</text>
</comment>
<sequence length="503" mass="51933">MSTTDTINQLMQAEALPQTALKNKVTTQNKVVSAYQYVNTKMAALASAAKALGDPASWGAMKATSSSDAAVVTAGVGASAGSVSFRVESVAATHTMTFTGQTVASPTDAVGSPVLSGSTFDITLKDGSTKTLTPADQSLQAMVAAINGVSDSMYKASAVQIGSGQYTLQLTAKTSGTAAAFDATKLPTGLNLGTASTTVQGSDAMLRIGEDAVDANGDPLLDGNGDPVSQSYTISSATNTFANVLPGLTITATRKQSATDAPVTVSTTADADAVAAKVQSLVESLNSALTEINMQTKIKTATTAAGALAGDSTMRALRQDLLSSVSGGVTGVDPLNPGVTNSFADIGVTLSRDGVITFNKETFLAKLAADPEKTQRYFDSYTETDSKDPVNNPGGLGTEGKYQADFDVARGLGRKLENLSLLATEGVIRPGDPASKAKQGTLQALIQRRNDSISDLNDQVSNWDDRLALRRTGLERQFATLETALSKMKQQSSWLAGQLASLG</sequence>
<dbReference type="PANTHER" id="PTHR30288">
    <property type="entry name" value="FLAGELLAR CAP/ASSEMBLY PROTEIN FLID"/>
    <property type="match status" value="1"/>
</dbReference>
<keyword evidence="4 5" id="KW-0975">Bacterial flagellum</keyword>
<evidence type="ECO:0000313" key="9">
    <source>
        <dbReference type="EMBL" id="MBB4759667.1"/>
    </source>
</evidence>
<feature type="region of interest" description="Disordered" evidence="6">
    <location>
        <begin position="380"/>
        <end position="399"/>
    </location>
</feature>
<accession>A0A7W7MMH6</accession>
<keyword evidence="9" id="KW-0966">Cell projection</keyword>
<dbReference type="GO" id="GO:0071973">
    <property type="term" value="P:bacterial-type flagellum-dependent cell motility"/>
    <property type="evidence" value="ECO:0007669"/>
    <property type="project" value="TreeGrafter"/>
</dbReference>
<gene>
    <name evidence="9" type="ORF">BJ971_000223</name>
</gene>
<evidence type="ECO:0000313" key="10">
    <source>
        <dbReference type="Proteomes" id="UP000578112"/>
    </source>
</evidence>
<dbReference type="GO" id="GO:0005576">
    <property type="term" value="C:extracellular region"/>
    <property type="evidence" value="ECO:0007669"/>
    <property type="project" value="UniProtKB-SubCell"/>
</dbReference>
<evidence type="ECO:0000256" key="1">
    <source>
        <dbReference type="ARBA" id="ARBA00009764"/>
    </source>
</evidence>
<proteinExistence type="inferred from homology"/>
<comment type="subcellular location">
    <subcellularLocation>
        <location evidence="5">Secreted</location>
    </subcellularLocation>
    <subcellularLocation>
        <location evidence="5">Bacterial flagellum</location>
    </subcellularLocation>
</comment>
<organism evidence="9 10">
    <name type="scientific">Actinoplanes digitatis</name>
    <dbReference type="NCBI Taxonomy" id="1868"/>
    <lineage>
        <taxon>Bacteria</taxon>
        <taxon>Bacillati</taxon>
        <taxon>Actinomycetota</taxon>
        <taxon>Actinomycetes</taxon>
        <taxon>Micromonosporales</taxon>
        <taxon>Micromonosporaceae</taxon>
        <taxon>Actinoplanes</taxon>
    </lineage>
</organism>
<name>A0A7W7MMH6_9ACTN</name>
<dbReference type="AlphaFoldDB" id="A0A7W7MMH6"/>
<dbReference type="Pfam" id="PF07195">
    <property type="entry name" value="FliD_C"/>
    <property type="match status" value="1"/>
</dbReference>
<keyword evidence="9" id="KW-0969">Cilium</keyword>
<dbReference type="Proteomes" id="UP000578112">
    <property type="component" value="Unassembled WGS sequence"/>
</dbReference>
<evidence type="ECO:0000256" key="4">
    <source>
        <dbReference type="ARBA" id="ARBA00023143"/>
    </source>
</evidence>
<evidence type="ECO:0000256" key="3">
    <source>
        <dbReference type="ARBA" id="ARBA00023054"/>
    </source>
</evidence>
<dbReference type="EMBL" id="JACHNH010000001">
    <property type="protein sequence ID" value="MBB4759667.1"/>
    <property type="molecule type" value="Genomic_DNA"/>
</dbReference>
<evidence type="ECO:0000259" key="8">
    <source>
        <dbReference type="Pfam" id="PF07195"/>
    </source>
</evidence>
<feature type="domain" description="Flagellar hook-associated protein 2 N-terminal" evidence="7">
    <location>
        <begin position="1"/>
        <end position="94"/>
    </location>
</feature>
<dbReference type="GO" id="GO:0009421">
    <property type="term" value="C:bacterial-type flagellum filament cap"/>
    <property type="evidence" value="ECO:0007669"/>
    <property type="project" value="InterPro"/>
</dbReference>
<dbReference type="GO" id="GO:0009424">
    <property type="term" value="C:bacterial-type flagellum hook"/>
    <property type="evidence" value="ECO:0007669"/>
    <property type="project" value="UniProtKB-UniRule"/>
</dbReference>
<keyword evidence="9" id="KW-0282">Flagellum</keyword>
<evidence type="ECO:0000256" key="2">
    <source>
        <dbReference type="ARBA" id="ARBA00011255"/>
    </source>
</evidence>
<dbReference type="InterPro" id="IPR003481">
    <property type="entry name" value="FliD_N"/>
</dbReference>
<dbReference type="InterPro" id="IPR010809">
    <property type="entry name" value="FliD_C"/>
</dbReference>
<keyword evidence="3" id="KW-0175">Coiled coil</keyword>